<dbReference type="InterPro" id="IPR029151">
    <property type="entry name" value="Sensor-like_sf"/>
</dbReference>
<name>A0A364P377_9PROT</name>
<dbReference type="InterPro" id="IPR029787">
    <property type="entry name" value="Nucleotide_cyclase"/>
</dbReference>
<evidence type="ECO:0000259" key="1">
    <source>
        <dbReference type="PROSITE" id="PS50883"/>
    </source>
</evidence>
<sequence>MVFRSIERRIVAVFVGLLALVTSLTLLLVIESNDRVVSGESERRLGAGVRTFDYLVAYSQSQMETAASVLARDFSFREAIATQDRATVLSVLRNHGSRIGAGFMMVVSLDGMVMADTLAPGGKPRPAPFDGLLRAAQATGQSAGFDEMDGRLYQIAIVPIMAPGQIAWVAMGFNVDDSWARSFSAMSGLGIAVLAESDGRTVVPAGSLSAELRDALGERSALPPPDIPILMSLNGQRHHVMARPMSERATAVLLLSLDQAEAVFRDLHRSLAVIALGGAVLFILGSLRLARHIARPVNTLAEAARRIEAGDYHEPVPDSGADEIGQLAASFDRMRQGIAAREQKILRLAYEDGLTGLPNRTWLLDRLGRTGPTPPCAVLILDLDRFGLINDALGHAVGDRLLRLVGDRLVATVAPGIGVCRLWGDEFAVVRDGTDTEAAIALSVTIHAALQEPILLDGQRIDVGGSLGIGFWPQDAADSNTLLQRTELAVREAKRQFRGYALASEIGAGPPHEQLSLIGEMRDALLRQEFEVFYQPKLDLASGRVTGAEALLRWRHPSRGLIPPAQFIPFAEQTGFIREITPWLLDQVVARTAAWRAQGLNLVVSANLSTLDLLHSGLAPLVKRLLASSGLPPGQLCLEITESALMDDPDLALATLNQLAESGVRLSIDDYGAGHASLAYLKSLPVHELKIDQAFIFSLMESGKDAEIVRSTIALGHALGLKVVAEGAETDAELGWLKRAGCDVAQGYGIARPMPGAEVTGWMADQDSAVAR</sequence>
<dbReference type="SUPFAM" id="SSF55073">
    <property type="entry name" value="Nucleotide cyclase"/>
    <property type="match status" value="1"/>
</dbReference>
<protein>
    <submittedName>
        <fullName evidence="4">GGDEF domain-containing protein</fullName>
    </submittedName>
</protein>
<dbReference type="SUPFAM" id="SSF141868">
    <property type="entry name" value="EAL domain-like"/>
    <property type="match status" value="1"/>
</dbReference>
<dbReference type="InterPro" id="IPR043128">
    <property type="entry name" value="Rev_trsase/Diguanyl_cyclase"/>
</dbReference>
<dbReference type="NCBIfam" id="TIGR00254">
    <property type="entry name" value="GGDEF"/>
    <property type="match status" value="1"/>
</dbReference>
<dbReference type="AlphaFoldDB" id="A0A364P377"/>
<evidence type="ECO:0000259" key="2">
    <source>
        <dbReference type="PROSITE" id="PS50885"/>
    </source>
</evidence>
<dbReference type="GO" id="GO:0016020">
    <property type="term" value="C:membrane"/>
    <property type="evidence" value="ECO:0007669"/>
    <property type="project" value="InterPro"/>
</dbReference>
<feature type="domain" description="GGDEF" evidence="3">
    <location>
        <begin position="374"/>
        <end position="506"/>
    </location>
</feature>
<gene>
    <name evidence="4" type="ORF">CU669_01100</name>
</gene>
<dbReference type="OrthoDB" id="9790882at2"/>
<dbReference type="PROSITE" id="PS50887">
    <property type="entry name" value="GGDEF"/>
    <property type="match status" value="1"/>
</dbReference>
<dbReference type="Pfam" id="PF00563">
    <property type="entry name" value="EAL"/>
    <property type="match status" value="1"/>
</dbReference>
<feature type="domain" description="EAL" evidence="1">
    <location>
        <begin position="514"/>
        <end position="767"/>
    </location>
</feature>
<dbReference type="Proteomes" id="UP000251075">
    <property type="component" value="Unassembled WGS sequence"/>
</dbReference>
<dbReference type="Gene3D" id="3.30.70.270">
    <property type="match status" value="1"/>
</dbReference>
<dbReference type="GO" id="GO:0007165">
    <property type="term" value="P:signal transduction"/>
    <property type="evidence" value="ECO:0007669"/>
    <property type="project" value="InterPro"/>
</dbReference>
<dbReference type="InterPro" id="IPR035919">
    <property type="entry name" value="EAL_sf"/>
</dbReference>
<dbReference type="InterPro" id="IPR003660">
    <property type="entry name" value="HAMP_dom"/>
</dbReference>
<proteinExistence type="predicted"/>
<dbReference type="CDD" id="cd01949">
    <property type="entry name" value="GGDEF"/>
    <property type="match status" value="1"/>
</dbReference>
<dbReference type="GO" id="GO:0071111">
    <property type="term" value="F:cyclic-guanylate-specific phosphodiesterase activity"/>
    <property type="evidence" value="ECO:0007669"/>
    <property type="project" value="InterPro"/>
</dbReference>
<dbReference type="InterPro" id="IPR000160">
    <property type="entry name" value="GGDEF_dom"/>
</dbReference>
<feature type="domain" description="HAMP" evidence="2">
    <location>
        <begin position="291"/>
        <end position="343"/>
    </location>
</feature>
<dbReference type="RefSeq" id="WP_112141961.1">
    <property type="nucleotide sequence ID" value="NZ_PGTO01000001.1"/>
</dbReference>
<dbReference type="InterPro" id="IPR050706">
    <property type="entry name" value="Cyclic-di-GMP_PDE-like"/>
</dbReference>
<dbReference type="Gene3D" id="3.20.20.450">
    <property type="entry name" value="EAL domain"/>
    <property type="match status" value="1"/>
</dbReference>
<dbReference type="SUPFAM" id="SSF103190">
    <property type="entry name" value="Sensory domain-like"/>
    <property type="match status" value="1"/>
</dbReference>
<keyword evidence="5" id="KW-1185">Reference proteome</keyword>
<dbReference type="CDD" id="cd06225">
    <property type="entry name" value="HAMP"/>
    <property type="match status" value="1"/>
</dbReference>
<organism evidence="4 5">
    <name type="scientific">Paramagnetospirillum kuznetsovii</name>
    <dbReference type="NCBI Taxonomy" id="2053833"/>
    <lineage>
        <taxon>Bacteria</taxon>
        <taxon>Pseudomonadati</taxon>
        <taxon>Pseudomonadota</taxon>
        <taxon>Alphaproteobacteria</taxon>
        <taxon>Rhodospirillales</taxon>
        <taxon>Magnetospirillaceae</taxon>
        <taxon>Paramagnetospirillum</taxon>
    </lineage>
</organism>
<dbReference type="PROSITE" id="PS50885">
    <property type="entry name" value="HAMP"/>
    <property type="match status" value="1"/>
</dbReference>
<dbReference type="Pfam" id="PF00672">
    <property type="entry name" value="HAMP"/>
    <property type="match status" value="1"/>
</dbReference>
<dbReference type="Gene3D" id="6.10.340.10">
    <property type="match status" value="1"/>
</dbReference>
<comment type="caution">
    <text evidence="4">The sequence shown here is derived from an EMBL/GenBank/DDBJ whole genome shotgun (WGS) entry which is preliminary data.</text>
</comment>
<dbReference type="SUPFAM" id="SSF158472">
    <property type="entry name" value="HAMP domain-like"/>
    <property type="match status" value="1"/>
</dbReference>
<dbReference type="SMART" id="SM00267">
    <property type="entry name" value="GGDEF"/>
    <property type="match status" value="1"/>
</dbReference>
<accession>A0A364P377</accession>
<evidence type="ECO:0000313" key="4">
    <source>
        <dbReference type="EMBL" id="RAU23730.1"/>
    </source>
</evidence>
<dbReference type="EMBL" id="PGTO01000001">
    <property type="protein sequence ID" value="RAU23730.1"/>
    <property type="molecule type" value="Genomic_DNA"/>
</dbReference>
<evidence type="ECO:0000259" key="3">
    <source>
        <dbReference type="PROSITE" id="PS50887"/>
    </source>
</evidence>
<evidence type="ECO:0000313" key="5">
    <source>
        <dbReference type="Proteomes" id="UP000251075"/>
    </source>
</evidence>
<dbReference type="SMART" id="SM00052">
    <property type="entry name" value="EAL"/>
    <property type="match status" value="1"/>
</dbReference>
<dbReference type="PANTHER" id="PTHR33121:SF71">
    <property type="entry name" value="OXYGEN SENSOR PROTEIN DOSP"/>
    <property type="match status" value="1"/>
</dbReference>
<dbReference type="InterPro" id="IPR029150">
    <property type="entry name" value="dCache_3"/>
</dbReference>
<dbReference type="SMART" id="SM00304">
    <property type="entry name" value="HAMP"/>
    <property type="match status" value="1"/>
</dbReference>
<reference evidence="4 5" key="1">
    <citation type="submission" date="2017-11" db="EMBL/GenBank/DDBJ databases">
        <title>Draft genome sequence of magnetotactic bacterium Magnetospirillum kuznetsovii LBB-42.</title>
        <authorList>
            <person name="Grouzdev D.S."/>
            <person name="Rysina M.S."/>
            <person name="Baslerov R.V."/>
            <person name="Koziaeva V."/>
        </authorList>
    </citation>
    <scope>NUCLEOTIDE SEQUENCE [LARGE SCALE GENOMIC DNA]</scope>
    <source>
        <strain evidence="4 5">LBB-42</strain>
    </source>
</reference>
<dbReference type="PROSITE" id="PS50883">
    <property type="entry name" value="EAL"/>
    <property type="match status" value="1"/>
</dbReference>
<dbReference type="CDD" id="cd01948">
    <property type="entry name" value="EAL"/>
    <property type="match status" value="1"/>
</dbReference>
<dbReference type="PANTHER" id="PTHR33121">
    <property type="entry name" value="CYCLIC DI-GMP PHOSPHODIESTERASE PDEF"/>
    <property type="match status" value="1"/>
</dbReference>
<dbReference type="Pfam" id="PF00990">
    <property type="entry name" value="GGDEF"/>
    <property type="match status" value="1"/>
</dbReference>
<dbReference type="Pfam" id="PF14827">
    <property type="entry name" value="dCache_3"/>
    <property type="match status" value="1"/>
</dbReference>
<dbReference type="InterPro" id="IPR001633">
    <property type="entry name" value="EAL_dom"/>
</dbReference>